<keyword evidence="1" id="KW-1133">Transmembrane helix</keyword>
<feature type="transmembrane region" description="Helical" evidence="1">
    <location>
        <begin position="112"/>
        <end position="132"/>
    </location>
</feature>
<feature type="transmembrane region" description="Helical" evidence="1">
    <location>
        <begin position="44"/>
        <end position="65"/>
    </location>
</feature>
<feature type="transmembrane region" description="Helical" evidence="1">
    <location>
        <begin position="86"/>
        <end position="106"/>
    </location>
</feature>
<sequence>MSDLSRNRLPAHHGWRVRALVSIVVGVLVGLLAGWFYGVAAGILAAWGMLALVSTVWILLVTWHMDAVQTRLHATTEDPGRRTARLIAVTGSFVSIAAVLVVVLQARHATGWTQFALAGIAVLSVAASWGLIQADYMLRYARIYYDGVGGIIFNQDEEPQYTDFAYFSVGLGMTYQVADTNVTRNAIRRIVIAQTTIAYVFGALILGTIINLVTGLG</sequence>
<evidence type="ECO:0000256" key="1">
    <source>
        <dbReference type="SAM" id="Phobius"/>
    </source>
</evidence>
<dbReference type="RefSeq" id="WP_308488910.1">
    <property type="nucleotide sequence ID" value="NZ_JAVFCB010000004.1"/>
</dbReference>
<dbReference type="EMBL" id="JAVFCB010000004">
    <property type="protein sequence ID" value="MDQ4213972.1"/>
    <property type="molecule type" value="Genomic_DNA"/>
</dbReference>
<name>A0ABU0XFU4_9MICO</name>
<gene>
    <name evidence="2" type="ORF">RBR11_08590</name>
</gene>
<dbReference type="Proteomes" id="UP001230289">
    <property type="component" value="Unassembled WGS sequence"/>
</dbReference>
<evidence type="ECO:0000313" key="3">
    <source>
        <dbReference type="Proteomes" id="UP001230289"/>
    </source>
</evidence>
<protein>
    <submittedName>
        <fullName evidence="2">DUF1345 domain-containing protein</fullName>
    </submittedName>
</protein>
<dbReference type="Pfam" id="PF07077">
    <property type="entry name" value="DUF1345"/>
    <property type="match status" value="1"/>
</dbReference>
<feature type="transmembrane region" description="Helical" evidence="1">
    <location>
        <begin position="20"/>
        <end position="38"/>
    </location>
</feature>
<proteinExistence type="predicted"/>
<dbReference type="InterPro" id="IPR009781">
    <property type="entry name" value="DUF1345"/>
</dbReference>
<keyword evidence="1" id="KW-0472">Membrane</keyword>
<organism evidence="2 3">
    <name type="scientific">Microbacterium capsulatum</name>
    <dbReference type="NCBI Taxonomy" id="3041921"/>
    <lineage>
        <taxon>Bacteria</taxon>
        <taxon>Bacillati</taxon>
        <taxon>Actinomycetota</taxon>
        <taxon>Actinomycetes</taxon>
        <taxon>Micrococcales</taxon>
        <taxon>Microbacteriaceae</taxon>
        <taxon>Microbacterium</taxon>
    </lineage>
</organism>
<keyword evidence="3" id="KW-1185">Reference proteome</keyword>
<reference evidence="2 3" key="1">
    <citation type="submission" date="2023-08" db="EMBL/GenBank/DDBJ databases">
        <title>Microbacterium sp. nov., isolated from a waste landfill.</title>
        <authorList>
            <person name="Wen W."/>
        </authorList>
    </citation>
    <scope>NUCLEOTIDE SEQUENCE [LARGE SCALE GENOMIC DNA]</scope>
    <source>
        <strain evidence="2 3">ASV81</strain>
    </source>
</reference>
<keyword evidence="1" id="KW-0812">Transmembrane</keyword>
<comment type="caution">
    <text evidence="2">The sequence shown here is derived from an EMBL/GenBank/DDBJ whole genome shotgun (WGS) entry which is preliminary data.</text>
</comment>
<feature type="transmembrane region" description="Helical" evidence="1">
    <location>
        <begin position="190"/>
        <end position="213"/>
    </location>
</feature>
<evidence type="ECO:0000313" key="2">
    <source>
        <dbReference type="EMBL" id="MDQ4213972.1"/>
    </source>
</evidence>
<accession>A0ABU0XFU4</accession>